<dbReference type="KEGG" id="vg:30310145"/>
<dbReference type="SUPFAM" id="SSF103511">
    <property type="entry name" value="Chlorophyll a-b binding protein"/>
    <property type="match status" value="1"/>
</dbReference>
<dbReference type="OrthoDB" id="23230at10239"/>
<evidence type="ECO:0000256" key="1">
    <source>
        <dbReference type="SAM" id="Phobius"/>
    </source>
</evidence>
<organism evidence="2 3">
    <name type="scientific">Synechococcus phage S-WAM1</name>
    <dbReference type="NCBI Taxonomy" id="1815521"/>
    <lineage>
        <taxon>Viruses</taxon>
        <taxon>Duplodnaviria</taxon>
        <taxon>Heunggongvirae</taxon>
        <taxon>Uroviricota</taxon>
        <taxon>Caudoviricetes</taxon>
        <taxon>Pantevenvirales</taxon>
        <taxon>Kyanoviridae</taxon>
        <taxon>Sokavirus</taxon>
        <taxon>Sokavirus swam1</taxon>
    </lineage>
</organism>
<evidence type="ECO:0000313" key="2">
    <source>
        <dbReference type="EMBL" id="AOV61665.1"/>
    </source>
</evidence>
<dbReference type="RefSeq" id="YP_009325181.1">
    <property type="nucleotide sequence ID" value="NC_031944.1"/>
</dbReference>
<keyword evidence="1" id="KW-1133">Transmembrane helix</keyword>
<feature type="transmembrane region" description="Helical" evidence="1">
    <location>
        <begin position="46"/>
        <end position="66"/>
    </location>
</feature>
<gene>
    <name evidence="2" type="ORF">P090810_192</name>
</gene>
<name>A0A1D8KSL3_9CAUD</name>
<dbReference type="GeneID" id="30310145"/>
<dbReference type="Proteomes" id="UP000204364">
    <property type="component" value="Segment"/>
</dbReference>
<accession>A0A1D8KSL3</accession>
<keyword evidence="1" id="KW-0812">Transmembrane</keyword>
<proteinExistence type="predicted"/>
<reference evidence="2 3" key="1">
    <citation type="journal article" date="2016" name="Virology">
        <title>The genomic content and context of auxiliary metabolic genes in marine cyanomyoviruses.</title>
        <authorList>
            <person name="Crummett L.T."/>
            <person name="Puxty R.J."/>
            <person name="Weihe C."/>
            <person name="Marston M.F."/>
            <person name="Martiny J.B."/>
        </authorList>
    </citation>
    <scope>NUCLEOTIDE SEQUENCE [LARGE SCALE GENOMIC DNA]</scope>
    <source>
        <strain evidence="2">0810PA09</strain>
    </source>
</reference>
<dbReference type="EMBL" id="KU686210">
    <property type="protein sequence ID" value="AOV61665.1"/>
    <property type="molecule type" value="Genomic_DNA"/>
</dbReference>
<keyword evidence="1" id="KW-0472">Membrane</keyword>
<keyword evidence="3" id="KW-1185">Reference proteome</keyword>
<evidence type="ECO:0000313" key="3">
    <source>
        <dbReference type="Proteomes" id="UP000204364"/>
    </source>
</evidence>
<sequence length="69" mass="7894">MTVTKNEFGQMNMFAKEPSMYMTKEDLERYGIEPYAEKAEKMNGRYAMLGIVAGFLSYALTGKFFFGVL</sequence>
<protein>
    <submittedName>
        <fullName evidence="2">High-light inducible protein</fullName>
    </submittedName>
</protein>